<dbReference type="Pfam" id="PF00887">
    <property type="entry name" value="ACBP"/>
    <property type="match status" value="1"/>
</dbReference>
<evidence type="ECO:0000259" key="3">
    <source>
        <dbReference type="PROSITE" id="PS51228"/>
    </source>
</evidence>
<accession>A0AAN9PRD1</accession>
<dbReference type="InterPro" id="IPR035984">
    <property type="entry name" value="Acyl-CoA-binding_sf"/>
</dbReference>
<dbReference type="GO" id="GO:0000062">
    <property type="term" value="F:fatty-acyl-CoA binding"/>
    <property type="evidence" value="ECO:0007669"/>
    <property type="project" value="InterPro"/>
</dbReference>
<dbReference type="SUPFAM" id="SSF47027">
    <property type="entry name" value="Acyl-CoA binding protein"/>
    <property type="match status" value="1"/>
</dbReference>
<comment type="similarity">
    <text evidence="1">Belongs to the ACBP family.</text>
</comment>
<dbReference type="PANTHER" id="PTHR23310">
    <property type="entry name" value="ACYL-COA-BINDING PROTEIN, ACBP"/>
    <property type="match status" value="1"/>
</dbReference>
<dbReference type="PANTHER" id="PTHR23310:SF105">
    <property type="entry name" value="ACYL-COA-BINDING DOMAIN-CONTAINING PROTEIN 5"/>
    <property type="match status" value="1"/>
</dbReference>
<keyword evidence="2" id="KW-0446">Lipid-binding</keyword>
<feature type="domain" description="ACB" evidence="3">
    <location>
        <begin position="199"/>
        <end position="289"/>
    </location>
</feature>
<evidence type="ECO:0000256" key="1">
    <source>
        <dbReference type="ARBA" id="ARBA00005567"/>
    </source>
</evidence>
<dbReference type="GO" id="GO:0006631">
    <property type="term" value="P:fatty acid metabolic process"/>
    <property type="evidence" value="ECO:0007669"/>
    <property type="project" value="TreeGrafter"/>
</dbReference>
<dbReference type="AlphaFoldDB" id="A0AAN9PRD1"/>
<dbReference type="Proteomes" id="UP001367508">
    <property type="component" value="Unassembled WGS sequence"/>
</dbReference>
<comment type="caution">
    <text evidence="4">The sequence shown here is derived from an EMBL/GenBank/DDBJ whole genome shotgun (WGS) entry which is preliminary data.</text>
</comment>
<keyword evidence="5" id="KW-1185">Reference proteome</keyword>
<dbReference type="Gene3D" id="1.20.80.10">
    <property type="match status" value="1"/>
</dbReference>
<evidence type="ECO:0000313" key="5">
    <source>
        <dbReference type="Proteomes" id="UP001367508"/>
    </source>
</evidence>
<sequence>MELLWELAFTIALSLLLPLVFLKLLSVTPNFEANEKVAVIGRDHDHGVKSDSQSWETDEVVRIVGKIDEFRDKAILGKLIIPETVDVRSGSPRIHNSGKSDENRACNEIELVDLVEDPVVNDCCVIVDESNQGVNRDELEVELIEWEYRARKVEEVEISQCVKNYNEIDESIRNKEEVNENRDLVVDEDDWEGIERTELERRFGAAVVFVGSKNNANQVANLGNDVKTKLHGYHKIATQGPCQEPQPMALKFSARAKWIAWRQLGIMNPEQAMEQYISLLSENIPNWMADYPYDNAKPDSAEIHVFAKLT</sequence>
<proteinExistence type="inferred from homology"/>
<gene>
    <name evidence="4" type="ORF">VNO77_40932</name>
</gene>
<name>A0AAN9PRD1_CANGL</name>
<dbReference type="EMBL" id="JAYMYQ010000010">
    <property type="protein sequence ID" value="KAK7307671.1"/>
    <property type="molecule type" value="Genomic_DNA"/>
</dbReference>
<evidence type="ECO:0000256" key="2">
    <source>
        <dbReference type="ARBA" id="ARBA00023121"/>
    </source>
</evidence>
<organism evidence="4 5">
    <name type="scientific">Canavalia gladiata</name>
    <name type="common">Sword bean</name>
    <name type="synonym">Dolichos gladiatus</name>
    <dbReference type="NCBI Taxonomy" id="3824"/>
    <lineage>
        <taxon>Eukaryota</taxon>
        <taxon>Viridiplantae</taxon>
        <taxon>Streptophyta</taxon>
        <taxon>Embryophyta</taxon>
        <taxon>Tracheophyta</taxon>
        <taxon>Spermatophyta</taxon>
        <taxon>Magnoliopsida</taxon>
        <taxon>eudicotyledons</taxon>
        <taxon>Gunneridae</taxon>
        <taxon>Pentapetalae</taxon>
        <taxon>rosids</taxon>
        <taxon>fabids</taxon>
        <taxon>Fabales</taxon>
        <taxon>Fabaceae</taxon>
        <taxon>Papilionoideae</taxon>
        <taxon>50 kb inversion clade</taxon>
        <taxon>NPAAA clade</taxon>
        <taxon>indigoferoid/millettioid clade</taxon>
        <taxon>Phaseoleae</taxon>
        <taxon>Canavalia</taxon>
    </lineage>
</organism>
<dbReference type="InterPro" id="IPR014352">
    <property type="entry name" value="FERM/acyl-CoA-bd_prot_sf"/>
</dbReference>
<evidence type="ECO:0000313" key="4">
    <source>
        <dbReference type="EMBL" id="KAK7307671.1"/>
    </source>
</evidence>
<reference evidence="4 5" key="1">
    <citation type="submission" date="2024-01" db="EMBL/GenBank/DDBJ databases">
        <title>The genomes of 5 underutilized Papilionoideae crops provide insights into root nodulation and disease resistanc.</title>
        <authorList>
            <person name="Jiang F."/>
        </authorList>
    </citation>
    <scope>NUCLEOTIDE SEQUENCE [LARGE SCALE GENOMIC DNA]</scope>
    <source>
        <strain evidence="4">LVBAO_FW01</strain>
        <tissue evidence="4">Leaves</tissue>
    </source>
</reference>
<protein>
    <recommendedName>
        <fullName evidence="3">ACB domain-containing protein</fullName>
    </recommendedName>
</protein>
<dbReference type="InterPro" id="IPR000582">
    <property type="entry name" value="Acyl-CoA-binding_protein"/>
</dbReference>
<dbReference type="PROSITE" id="PS51228">
    <property type="entry name" value="ACB_2"/>
    <property type="match status" value="1"/>
</dbReference>